<gene>
    <name evidence="1" type="ORF">H9S92_12635</name>
</gene>
<comment type="caution">
    <text evidence="1">The sequence shown here is derived from an EMBL/GenBank/DDBJ whole genome shotgun (WGS) entry which is preliminary data.</text>
</comment>
<accession>A0A923PJ00</accession>
<proteinExistence type="predicted"/>
<reference evidence="1" key="1">
    <citation type="submission" date="2020-08" db="EMBL/GenBank/DDBJ databases">
        <title>Lewinella bacteria from marine environments.</title>
        <authorList>
            <person name="Zhong Y."/>
        </authorList>
    </citation>
    <scope>NUCLEOTIDE SEQUENCE</scope>
    <source>
        <strain evidence="1">KCTC 42187</strain>
    </source>
</reference>
<dbReference type="Proteomes" id="UP000650081">
    <property type="component" value="Unassembled WGS sequence"/>
</dbReference>
<dbReference type="EMBL" id="JACSIT010000115">
    <property type="protein sequence ID" value="MBC6995018.1"/>
    <property type="molecule type" value="Genomic_DNA"/>
</dbReference>
<evidence type="ECO:0000313" key="1">
    <source>
        <dbReference type="EMBL" id="MBC6995018.1"/>
    </source>
</evidence>
<organism evidence="1 2">
    <name type="scientific">Neolewinella lacunae</name>
    <dbReference type="NCBI Taxonomy" id="1517758"/>
    <lineage>
        <taxon>Bacteria</taxon>
        <taxon>Pseudomonadati</taxon>
        <taxon>Bacteroidota</taxon>
        <taxon>Saprospiria</taxon>
        <taxon>Saprospirales</taxon>
        <taxon>Lewinellaceae</taxon>
        <taxon>Neolewinella</taxon>
    </lineage>
</organism>
<evidence type="ECO:0000313" key="2">
    <source>
        <dbReference type="Proteomes" id="UP000650081"/>
    </source>
</evidence>
<dbReference type="InterPro" id="IPR058512">
    <property type="entry name" value="DUF8199"/>
</dbReference>
<dbReference type="AlphaFoldDB" id="A0A923PJ00"/>
<protein>
    <submittedName>
        <fullName evidence="1">Uncharacterized protein</fullName>
    </submittedName>
</protein>
<keyword evidence="2" id="KW-1185">Reference proteome</keyword>
<name>A0A923PJ00_9BACT</name>
<sequence>MLLRVAHSMLALLVLAGSVGLPVNRHFCRGELQSVAIFGKATPCHQQQQRRSVCPFHPTPVEGQEEEAKANNCCQDTHELIQTDDQEPTAKVELPASPTMVAAFPPLLLRAPTWHLRARTFALYLHYRPPPLWKDVVCDYQVFRI</sequence>
<dbReference type="Pfam" id="PF26622">
    <property type="entry name" value="DUF8199"/>
    <property type="match status" value="1"/>
</dbReference>
<dbReference type="NCBIfam" id="NF047658">
    <property type="entry name" value="HYC_CC_PP"/>
    <property type="match status" value="1"/>
</dbReference>
<dbReference type="InterPro" id="IPR058060">
    <property type="entry name" value="HYC_CC_PP"/>
</dbReference>
<dbReference type="RefSeq" id="WP_187467072.1">
    <property type="nucleotide sequence ID" value="NZ_JACSIT010000115.1"/>
</dbReference>